<dbReference type="EMBL" id="BKCJ010031854">
    <property type="protein sequence ID" value="GEV71207.1"/>
    <property type="molecule type" value="Genomic_DNA"/>
</dbReference>
<accession>A0A699GPT1</accession>
<dbReference type="Gene3D" id="1.10.600.10">
    <property type="entry name" value="Farnesyl Diphosphate Synthase"/>
    <property type="match status" value="1"/>
</dbReference>
<feature type="compositionally biased region" description="Polar residues" evidence="1">
    <location>
        <begin position="1"/>
        <end position="19"/>
    </location>
</feature>
<organism evidence="2">
    <name type="scientific">Tanacetum cinerariifolium</name>
    <name type="common">Dalmatian daisy</name>
    <name type="synonym">Chrysanthemum cinerariifolium</name>
    <dbReference type="NCBI Taxonomy" id="118510"/>
    <lineage>
        <taxon>Eukaryota</taxon>
        <taxon>Viridiplantae</taxon>
        <taxon>Streptophyta</taxon>
        <taxon>Embryophyta</taxon>
        <taxon>Tracheophyta</taxon>
        <taxon>Spermatophyta</taxon>
        <taxon>Magnoliopsida</taxon>
        <taxon>eudicotyledons</taxon>
        <taxon>Gunneridae</taxon>
        <taxon>Pentapetalae</taxon>
        <taxon>asterids</taxon>
        <taxon>campanulids</taxon>
        <taxon>Asterales</taxon>
        <taxon>Asteraceae</taxon>
        <taxon>Asteroideae</taxon>
        <taxon>Anthemideae</taxon>
        <taxon>Anthemidinae</taxon>
        <taxon>Tanacetum</taxon>
    </lineage>
</organism>
<evidence type="ECO:0000313" key="2">
    <source>
        <dbReference type="EMBL" id="GEV71207.1"/>
    </source>
</evidence>
<feature type="region of interest" description="Disordered" evidence="1">
    <location>
        <begin position="1"/>
        <end position="21"/>
    </location>
</feature>
<evidence type="ECO:0000256" key="1">
    <source>
        <dbReference type="SAM" id="MobiDB-lite"/>
    </source>
</evidence>
<name>A0A699GPT1_TANCI</name>
<comment type="caution">
    <text evidence="2">The sequence shown here is derived from an EMBL/GenBank/DDBJ whole genome shotgun (WGS) entry which is preliminary data.</text>
</comment>
<reference evidence="2" key="1">
    <citation type="journal article" date="2019" name="Sci. Rep.">
        <title>Draft genome of Tanacetum cinerariifolium, the natural source of mosquito coil.</title>
        <authorList>
            <person name="Yamashiro T."/>
            <person name="Shiraishi A."/>
            <person name="Satake H."/>
            <person name="Nakayama K."/>
        </authorList>
    </citation>
    <scope>NUCLEOTIDE SEQUENCE</scope>
</reference>
<dbReference type="InterPro" id="IPR008949">
    <property type="entry name" value="Isoprenoid_synthase_dom_sf"/>
</dbReference>
<dbReference type="AlphaFoldDB" id="A0A699GPT1"/>
<proteinExistence type="predicted"/>
<protein>
    <submittedName>
        <fullName evidence="2">Germacrene A synthase</fullName>
    </submittedName>
</protein>
<sequence>MAANESNPTLKTNKNNETTRCPVRPLANFLPSIWGDRFLSFSFDKSELKALGKAIEEPKEDVRRTLFQYTCLSHTVKTRNFLRVLRIILMILPEHPSDT</sequence>
<gene>
    <name evidence="2" type="ORF">Tci_143184</name>
</gene>